<evidence type="ECO:0000256" key="1">
    <source>
        <dbReference type="ARBA" id="ARBA00022676"/>
    </source>
</evidence>
<evidence type="ECO:0000256" key="4">
    <source>
        <dbReference type="ARBA" id="ARBA00023141"/>
    </source>
</evidence>
<evidence type="ECO:0000313" key="6">
    <source>
        <dbReference type="EMBL" id="EEW52021.1"/>
    </source>
</evidence>
<evidence type="ECO:0000256" key="2">
    <source>
        <dbReference type="ARBA" id="ARBA00022679"/>
    </source>
</evidence>
<reference evidence="6 7" key="1">
    <citation type="submission" date="2009-09" db="EMBL/GenBank/DDBJ databases">
        <authorList>
            <person name="Qin X."/>
            <person name="Bachman B."/>
            <person name="Battles P."/>
            <person name="Bell A."/>
            <person name="Bess C."/>
            <person name="Bickham C."/>
            <person name="Chaboub L."/>
            <person name="Chen D."/>
            <person name="Coyle M."/>
            <person name="Deiros D.R."/>
            <person name="Dinh H."/>
            <person name="Forbes L."/>
            <person name="Fowler G."/>
            <person name="Francisco L."/>
            <person name="Fu Q."/>
            <person name="Gubbala S."/>
            <person name="Hale W."/>
            <person name="Han Y."/>
            <person name="Hemphill L."/>
            <person name="Highlander S.K."/>
            <person name="Hirani K."/>
            <person name="Hogues M."/>
            <person name="Jackson L."/>
            <person name="Jakkamsetti A."/>
            <person name="Javaid M."/>
            <person name="Jiang H."/>
            <person name="Korchina V."/>
            <person name="Kovar C."/>
            <person name="Lara F."/>
            <person name="Lee S."/>
            <person name="Mata R."/>
            <person name="Mathew T."/>
            <person name="Moen C."/>
            <person name="Morales K."/>
            <person name="Munidasa M."/>
            <person name="Nazareth L."/>
            <person name="Ngo R."/>
            <person name="Nguyen L."/>
            <person name="Okwuonu G."/>
            <person name="Ongeri F."/>
            <person name="Patil S."/>
            <person name="Petrosino J."/>
            <person name="Pham C."/>
            <person name="Pham P."/>
            <person name="Pu L.-L."/>
            <person name="Puazo M."/>
            <person name="Raj R."/>
            <person name="Reid J."/>
            <person name="Rouhana J."/>
            <person name="Saada N."/>
            <person name="Shang Y."/>
            <person name="Simmons D."/>
            <person name="Thornton R."/>
            <person name="Warren J."/>
            <person name="Weissenberger G."/>
            <person name="Zhang J."/>
            <person name="Zhang L."/>
            <person name="Zhou C."/>
            <person name="Zhu D."/>
            <person name="Muzny D."/>
            <person name="Worley K."/>
            <person name="Gibbs R."/>
        </authorList>
    </citation>
    <scope>NUCLEOTIDE SEQUENCE [LARGE SCALE GENOMIC DNA]</scope>
    <source>
        <strain evidence="6 7">DSM 13335</strain>
    </source>
</reference>
<protein>
    <recommendedName>
        <fullName evidence="5">Glycosyl transferase family 3 domain-containing protein</fullName>
    </recommendedName>
</protein>
<keyword evidence="3" id="KW-0822">Tryptophan biosynthesis</keyword>
<dbReference type="AlphaFoldDB" id="C8PB72"/>
<keyword evidence="2" id="KW-0808">Transferase</keyword>
<accession>C8PB72</accession>
<keyword evidence="1" id="KW-0328">Glycosyltransferase</keyword>
<gene>
    <name evidence="6" type="ORF">HMPREF0520_0342</name>
</gene>
<dbReference type="InterPro" id="IPR035902">
    <property type="entry name" value="Nuc_phospho_transferase"/>
</dbReference>
<dbReference type="SUPFAM" id="SSF52418">
    <property type="entry name" value="Nucleoside phosphorylase/phosphoribosyltransferase catalytic domain"/>
    <property type="match status" value="1"/>
</dbReference>
<evidence type="ECO:0000259" key="5">
    <source>
        <dbReference type="Pfam" id="PF00591"/>
    </source>
</evidence>
<dbReference type="Pfam" id="PF00591">
    <property type="entry name" value="Glycos_transf_3"/>
    <property type="match status" value="1"/>
</dbReference>
<keyword evidence="4" id="KW-0057">Aromatic amino acid biosynthesis</keyword>
<dbReference type="GO" id="GO:0004048">
    <property type="term" value="F:anthranilate phosphoribosyltransferase activity"/>
    <property type="evidence" value="ECO:0007669"/>
    <property type="project" value="InterPro"/>
</dbReference>
<sequence length="352" mass="38884">MNDKFNQVNLISKQLQQIVNDKKYDILELKDILYYLMSSDKKYSDAFLSSLLMGLELVNMPSKDIKTLIDVIIRINHYNPFSVSLSKYPNITCVAGSGKKYYKTLNITTLATIVASGLGAVIVKPTSKGVTSRLGSEDLLEYLKLPITNSITKAEAFISKNSIAFFSIENLIPKFDAIYGGRQLTISPLSNALPGLMSPISCQNIYFGLSSNYHNKALNLLRSYGIGGNISISSTKLNEGYLDELTFSSGSKLTFESSNNSTIILEGITFDKADLNNARSTNNITNNINKIISEIKSTEVTDYMKIVCLNAAGILLTAGVYKNIRVAYEQAKLYVQKGKLLDRINALRGKQL</sequence>
<dbReference type="InterPro" id="IPR000312">
    <property type="entry name" value="Glycosyl_Trfase_fam3"/>
</dbReference>
<dbReference type="InterPro" id="IPR005940">
    <property type="entry name" value="Anthranilate_Pribosyl_Tfrase"/>
</dbReference>
<dbReference type="Gene3D" id="3.40.1030.10">
    <property type="entry name" value="Nucleoside phosphorylase/phosphoribosyltransferase catalytic domain"/>
    <property type="match status" value="1"/>
</dbReference>
<dbReference type="GO" id="GO:0005829">
    <property type="term" value="C:cytosol"/>
    <property type="evidence" value="ECO:0007669"/>
    <property type="project" value="TreeGrafter"/>
</dbReference>
<dbReference type="OrthoDB" id="4289238at2"/>
<comment type="caution">
    <text evidence="6">The sequence shown here is derived from an EMBL/GenBank/DDBJ whole genome shotgun (WGS) entry which is preliminary data.</text>
</comment>
<dbReference type="PANTHER" id="PTHR43285">
    <property type="entry name" value="ANTHRANILATE PHOSPHORIBOSYLTRANSFERASE"/>
    <property type="match status" value="1"/>
</dbReference>
<feature type="domain" description="Glycosyl transferase family 3" evidence="5">
    <location>
        <begin position="95"/>
        <end position="339"/>
    </location>
</feature>
<dbReference type="Proteomes" id="UP000004115">
    <property type="component" value="Unassembled WGS sequence"/>
</dbReference>
<keyword evidence="7" id="KW-1185">Reference proteome</keyword>
<dbReference type="RefSeq" id="WP_006729349.1">
    <property type="nucleotide sequence ID" value="NZ_AZET01000002.1"/>
</dbReference>
<proteinExistence type="predicted"/>
<dbReference type="HOGENOM" id="CLU_787060_0_0_9"/>
<dbReference type="PANTHER" id="PTHR43285:SF2">
    <property type="entry name" value="ANTHRANILATE PHOSPHORIBOSYLTRANSFERASE"/>
    <property type="match status" value="1"/>
</dbReference>
<dbReference type="EMBL" id="ACLN01000004">
    <property type="protein sequence ID" value="EEW52021.1"/>
    <property type="molecule type" value="Genomic_DNA"/>
</dbReference>
<dbReference type="PATRIC" id="fig|525328.13.peg.764"/>
<organism evidence="6 7">
    <name type="scientific">Lactobacillus iners DSM 13335</name>
    <dbReference type="NCBI Taxonomy" id="525328"/>
    <lineage>
        <taxon>Bacteria</taxon>
        <taxon>Bacillati</taxon>
        <taxon>Bacillota</taxon>
        <taxon>Bacilli</taxon>
        <taxon>Lactobacillales</taxon>
        <taxon>Lactobacillaceae</taxon>
        <taxon>Lactobacillus</taxon>
    </lineage>
</organism>
<keyword evidence="3" id="KW-0028">Amino-acid biosynthesis</keyword>
<evidence type="ECO:0000256" key="3">
    <source>
        <dbReference type="ARBA" id="ARBA00022822"/>
    </source>
</evidence>
<dbReference type="GO" id="GO:0000162">
    <property type="term" value="P:L-tryptophan biosynthetic process"/>
    <property type="evidence" value="ECO:0007669"/>
    <property type="project" value="UniProtKB-KW"/>
</dbReference>
<evidence type="ECO:0000313" key="7">
    <source>
        <dbReference type="Proteomes" id="UP000004115"/>
    </source>
</evidence>
<name>C8PB72_9LACO</name>